<keyword evidence="2" id="KW-1185">Reference proteome</keyword>
<dbReference type="PANTHER" id="PTHR12496:SF2">
    <property type="entry name" value="METHYLTRANSFERASE-LIKE PROTEIN 25B"/>
    <property type="match status" value="1"/>
</dbReference>
<dbReference type="InterPro" id="IPR052220">
    <property type="entry name" value="METTL25"/>
</dbReference>
<evidence type="ECO:0000313" key="2">
    <source>
        <dbReference type="Proteomes" id="UP000887566"/>
    </source>
</evidence>
<organism evidence="2 3">
    <name type="scientific">Plectus sambesii</name>
    <dbReference type="NCBI Taxonomy" id="2011161"/>
    <lineage>
        <taxon>Eukaryota</taxon>
        <taxon>Metazoa</taxon>
        <taxon>Ecdysozoa</taxon>
        <taxon>Nematoda</taxon>
        <taxon>Chromadorea</taxon>
        <taxon>Plectida</taxon>
        <taxon>Plectina</taxon>
        <taxon>Plectoidea</taxon>
        <taxon>Plectidae</taxon>
        <taxon>Plectus</taxon>
    </lineage>
</organism>
<dbReference type="Pfam" id="PF13679">
    <property type="entry name" value="Methyltransf_32"/>
    <property type="match status" value="1"/>
</dbReference>
<dbReference type="SUPFAM" id="SSF53335">
    <property type="entry name" value="S-adenosyl-L-methionine-dependent methyltransferases"/>
    <property type="match status" value="1"/>
</dbReference>
<dbReference type="InterPro" id="IPR029063">
    <property type="entry name" value="SAM-dependent_MTases_sf"/>
</dbReference>
<feature type="domain" description="Methyltransferase" evidence="1">
    <location>
        <begin position="136"/>
        <end position="287"/>
    </location>
</feature>
<protein>
    <submittedName>
        <fullName evidence="3">Methyltransferase domain-containing protein</fullName>
    </submittedName>
</protein>
<proteinExistence type="predicted"/>
<dbReference type="AlphaFoldDB" id="A0A914UJ79"/>
<reference evidence="3" key="1">
    <citation type="submission" date="2022-11" db="UniProtKB">
        <authorList>
            <consortium name="WormBaseParasite"/>
        </authorList>
    </citation>
    <scope>IDENTIFICATION</scope>
</reference>
<evidence type="ECO:0000313" key="3">
    <source>
        <dbReference type="WBParaSite" id="PSAMB.scaffold10553size4000.g33460.t1"/>
    </source>
</evidence>
<accession>A0A914UJ79</accession>
<dbReference type="Proteomes" id="UP000887566">
    <property type="component" value="Unplaced"/>
</dbReference>
<dbReference type="WBParaSite" id="PSAMB.scaffold10553size4000.g33460.t1">
    <property type="protein sequence ID" value="PSAMB.scaffold10553size4000.g33460.t1"/>
    <property type="gene ID" value="PSAMB.scaffold10553size4000.g33460"/>
</dbReference>
<evidence type="ECO:0000259" key="1">
    <source>
        <dbReference type="Pfam" id="PF13679"/>
    </source>
</evidence>
<sequence length="485" mass="54592">MHFSLDDKLSLLREFAWLTDAYMIDFFVDNHWHKLPPCWQSSLDSIAPSDWPSLLDLDSAVHRLLPLSLLCARQCVRQMSFDRRPVKGVDEVGALCNLPPSSAPTEPWLSYAEELLNKSGHNRALPHELRVNTKPKKQHEIRRVAEVVVWLSDGLEKATNGEVSFQRAIDVGAGLGHLSRLLSIHGHDAGLQVQTIDADAAFVRRAQQLDAKLARMRQSSSEWSAPQRHTKWIRQGDTLIDVDDQLRSCLIGLHACGDLSSALLREFSTNESVVAVVSVGCCYHKLNGGRDKEHMQVWSESDDSLKEDSSGFPMSDAFRRLDVRLSFAARELACHAIEQYADRMHSDPLALKVHCYRAALEWLITRRFPDKRHEGLRSVKRAADMDFWQYAKLALDKRPDLQPALEAAESDPDCVAAVNGLLVHWPRVVSFYCLRTMLAPLIESVILTDRVICLSELGHSATLVPLFDARVSPRNLALIAYKTNS</sequence>
<name>A0A914UJ79_9BILA</name>
<dbReference type="PANTHER" id="PTHR12496">
    <property type="entry name" value="CGI-41 METHYLTRANSFERASE"/>
    <property type="match status" value="1"/>
</dbReference>
<dbReference type="InterPro" id="IPR025714">
    <property type="entry name" value="Methyltranfer_dom"/>
</dbReference>